<dbReference type="Pfam" id="PF04616">
    <property type="entry name" value="Glyco_hydro_43"/>
    <property type="match status" value="1"/>
</dbReference>
<dbReference type="PANTHER" id="PTHR43772:SF2">
    <property type="entry name" value="PUTATIVE (AFU_ORTHOLOGUE AFUA_2G04480)-RELATED"/>
    <property type="match status" value="1"/>
</dbReference>
<evidence type="ECO:0000256" key="1">
    <source>
        <dbReference type="ARBA" id="ARBA00009865"/>
    </source>
</evidence>
<comment type="similarity">
    <text evidence="1 8">Belongs to the glycosyl hydrolase 43 family.</text>
</comment>
<dbReference type="EMBL" id="CP017774">
    <property type="protein sequence ID" value="AOZ99759.1"/>
    <property type="molecule type" value="Genomic_DNA"/>
</dbReference>
<evidence type="ECO:0000256" key="2">
    <source>
        <dbReference type="ARBA" id="ARBA00022651"/>
    </source>
</evidence>
<dbReference type="Proteomes" id="UP000178198">
    <property type="component" value="Chromosome"/>
</dbReference>
<feature type="active site" description="Proton acceptor" evidence="6">
    <location>
        <position position="52"/>
    </location>
</feature>
<feature type="site" description="Important for catalytic activity, responsible for pKa modulation of the active site Glu and correct orientation of both the proton donor and substrate" evidence="7">
    <location>
        <position position="168"/>
    </location>
</feature>
<evidence type="ECO:0000313" key="9">
    <source>
        <dbReference type="EMBL" id="AOZ99759.1"/>
    </source>
</evidence>
<protein>
    <recommendedName>
        <fullName evidence="11">Glycosyl hydrolase family 43</fullName>
    </recommendedName>
</protein>
<dbReference type="InterPro" id="IPR006710">
    <property type="entry name" value="Glyco_hydro_43"/>
</dbReference>
<dbReference type="KEGG" id="fcm:BIW12_10075"/>
<dbReference type="CDD" id="cd18608">
    <property type="entry name" value="GH43_F5-8_typeC-like"/>
    <property type="match status" value="1"/>
</dbReference>
<dbReference type="PANTHER" id="PTHR43772">
    <property type="entry name" value="ENDO-1,4-BETA-XYLANASE"/>
    <property type="match status" value="1"/>
</dbReference>
<evidence type="ECO:0000256" key="6">
    <source>
        <dbReference type="PIRSR" id="PIRSR606710-1"/>
    </source>
</evidence>
<name>A0A1D9PB19_9FLAO</name>
<keyword evidence="5 8" id="KW-0326">Glycosidase</keyword>
<evidence type="ECO:0008006" key="11">
    <source>
        <dbReference type="Google" id="ProtNLM"/>
    </source>
</evidence>
<organism evidence="9 10">
    <name type="scientific">Flavobacterium commune</name>
    <dbReference type="NCBI Taxonomy" id="1306519"/>
    <lineage>
        <taxon>Bacteria</taxon>
        <taxon>Pseudomonadati</taxon>
        <taxon>Bacteroidota</taxon>
        <taxon>Flavobacteriia</taxon>
        <taxon>Flavobacteriales</taxon>
        <taxon>Flavobacteriaceae</taxon>
        <taxon>Flavobacterium</taxon>
    </lineage>
</organism>
<keyword evidence="2" id="KW-0858">Xylan degradation</keyword>
<dbReference type="SUPFAM" id="SSF75005">
    <property type="entry name" value="Arabinanase/levansucrase/invertase"/>
    <property type="match status" value="1"/>
</dbReference>
<dbReference type="AlphaFoldDB" id="A0A1D9PB19"/>
<keyword evidence="2" id="KW-0624">Polysaccharide degradation</keyword>
<accession>A0A1D9PB19</accession>
<dbReference type="GO" id="GO:0045493">
    <property type="term" value="P:xylan catabolic process"/>
    <property type="evidence" value="ECO:0007669"/>
    <property type="project" value="UniProtKB-KW"/>
</dbReference>
<proteinExistence type="inferred from homology"/>
<dbReference type="GO" id="GO:0004553">
    <property type="term" value="F:hydrolase activity, hydrolyzing O-glycosyl compounds"/>
    <property type="evidence" value="ECO:0007669"/>
    <property type="project" value="InterPro"/>
</dbReference>
<evidence type="ECO:0000256" key="8">
    <source>
        <dbReference type="RuleBase" id="RU361187"/>
    </source>
</evidence>
<keyword evidence="4" id="KW-0119">Carbohydrate metabolism</keyword>
<keyword evidence="3 8" id="KW-0378">Hydrolase</keyword>
<dbReference type="Gene3D" id="2.115.10.20">
    <property type="entry name" value="Glycosyl hydrolase domain, family 43"/>
    <property type="match status" value="1"/>
</dbReference>
<evidence type="ECO:0000256" key="3">
    <source>
        <dbReference type="ARBA" id="ARBA00022801"/>
    </source>
</evidence>
<evidence type="ECO:0000313" key="10">
    <source>
        <dbReference type="Proteomes" id="UP000178198"/>
    </source>
</evidence>
<feature type="active site" description="Proton donor" evidence="6">
    <location>
        <position position="220"/>
    </location>
</feature>
<reference evidence="9 10" key="1">
    <citation type="submission" date="2016-10" db="EMBL/GenBank/DDBJ databases">
        <title>Complete Genome Sequence of Flavobacterium sp. PK15.</title>
        <authorList>
            <person name="Ekwe A."/>
            <person name="Kim S.B."/>
        </authorList>
    </citation>
    <scope>NUCLEOTIDE SEQUENCE [LARGE SCALE GENOMIC DNA]</scope>
    <source>
        <strain evidence="9 10">PK15</strain>
    </source>
</reference>
<dbReference type="OrthoDB" id="9763933at2"/>
<keyword evidence="10" id="KW-1185">Reference proteome</keyword>
<evidence type="ECO:0000256" key="4">
    <source>
        <dbReference type="ARBA" id="ARBA00023277"/>
    </source>
</evidence>
<dbReference type="PROSITE" id="PS51257">
    <property type="entry name" value="PROKAR_LIPOPROTEIN"/>
    <property type="match status" value="1"/>
</dbReference>
<dbReference type="STRING" id="1306519.BIW12_10075"/>
<dbReference type="InterPro" id="IPR023296">
    <property type="entry name" value="Glyco_hydro_beta-prop_sf"/>
</dbReference>
<sequence length="334" mass="37429">MIKIIVMKNFKPGIFILLMSMLLISCKLTSKKENLQTKSKIANPIIEGYFADPCIVKEGDTFFIYATIDPWGGDELAVFSTKDFLKFERHQLNWPTKKACTSPGSNDSMVWAPSVKKAANGKYYMYVSVGSEIWVGVSDAPLGPWKNAKEDSSPLISSKDYPAVHNIDADCFIDEDGQAYLYWGSGFNWKNGVCMATKLNSDMISFHGEPKAVTPKDYFEAPYMIKRFGKYYLMYSSGKAIDATYKVGYAVGNSPLGPFETASNSPILETSADSTTYGPGHHSVFNENGQDYILYHRIFPQKEKYVLRQICIDSLNFDANHQIIKIKPTGITSF</sequence>
<gene>
    <name evidence="9" type="ORF">BIW12_10075</name>
</gene>
<dbReference type="InterPro" id="IPR052176">
    <property type="entry name" value="Glycosyl_Hydrlase_43_Enz"/>
</dbReference>
<evidence type="ECO:0000256" key="7">
    <source>
        <dbReference type="PIRSR" id="PIRSR606710-2"/>
    </source>
</evidence>
<evidence type="ECO:0000256" key="5">
    <source>
        <dbReference type="ARBA" id="ARBA00023295"/>
    </source>
</evidence>